<reference evidence="1" key="1">
    <citation type="journal article" date="2015" name="Proc. Natl. Acad. Sci. U.S.A.">
        <title>Networks of energetic and metabolic interactions define dynamics in microbial communities.</title>
        <authorList>
            <person name="Embree M."/>
            <person name="Liu J.K."/>
            <person name="Al-Bassam M.M."/>
            <person name="Zengler K."/>
        </authorList>
    </citation>
    <scope>NUCLEOTIDE SEQUENCE</scope>
</reference>
<proteinExistence type="predicted"/>
<dbReference type="Pfam" id="PF10670">
    <property type="entry name" value="DUF4198"/>
    <property type="match status" value="1"/>
</dbReference>
<dbReference type="InterPro" id="IPR019613">
    <property type="entry name" value="DUF4198"/>
</dbReference>
<sequence>MNASGHNVWLESRDQADVGDSERLYALYGHLDDITGITAPAIESAFLLAPDGQKTDLDMNTGDWLPGYGWIGYAYSDMTYSSLGDYLFAVARTPSVYDPSWHGSGPSNPRLSYSVAKMAINVGNESNKTSWDTGLAFDINPDKAPYTIRSGENVTFLAKYNGQPVNATFSAFPNNAMTLTQTGSTGSDGSFMVNFSQGGLWQVSASYDINEPATWTATMESAGHYKIGDVVSYNTTRYSTYMMVYVRK</sequence>
<comment type="caution">
    <text evidence="1">The sequence shown here is derived from an EMBL/GenBank/DDBJ whole genome shotgun (WGS) entry which is preliminary data.</text>
</comment>
<gene>
    <name evidence="1" type="ORF">ASZ90_013680</name>
</gene>
<organism evidence="1">
    <name type="scientific">hydrocarbon metagenome</name>
    <dbReference type="NCBI Taxonomy" id="938273"/>
    <lineage>
        <taxon>unclassified sequences</taxon>
        <taxon>metagenomes</taxon>
        <taxon>ecological metagenomes</taxon>
    </lineage>
</organism>
<evidence type="ECO:0000313" key="1">
    <source>
        <dbReference type="EMBL" id="KUG16591.1"/>
    </source>
</evidence>
<accession>A0A0W8F6V4</accession>
<dbReference type="EMBL" id="LNQE01001487">
    <property type="protein sequence ID" value="KUG16591.1"/>
    <property type="molecule type" value="Genomic_DNA"/>
</dbReference>
<protein>
    <recommendedName>
        <fullName evidence="2">DUF4198 domain-containing protein</fullName>
    </recommendedName>
</protein>
<evidence type="ECO:0008006" key="2">
    <source>
        <dbReference type="Google" id="ProtNLM"/>
    </source>
</evidence>
<dbReference type="AlphaFoldDB" id="A0A0W8F6V4"/>
<name>A0A0W8F6V4_9ZZZZ</name>